<dbReference type="EMBL" id="JAAGAX010000005">
    <property type="protein sequence ID" value="KAF2316485.1"/>
    <property type="molecule type" value="Genomic_DNA"/>
</dbReference>
<comment type="caution">
    <text evidence="8">The sequence shown here is derived from an EMBL/GenBank/DDBJ whole genome shotgun (WGS) entry which is preliminary data.</text>
</comment>
<dbReference type="GO" id="GO:0016760">
    <property type="term" value="F:cellulose synthase (UDP-forming) activity"/>
    <property type="evidence" value="ECO:0007669"/>
    <property type="project" value="InterPro"/>
</dbReference>
<evidence type="ECO:0000256" key="2">
    <source>
        <dbReference type="ARBA" id="ARBA00022676"/>
    </source>
</evidence>
<dbReference type="AlphaFoldDB" id="A0A6A6MV76"/>
<dbReference type="GO" id="GO:0030244">
    <property type="term" value="P:cellulose biosynthetic process"/>
    <property type="evidence" value="ECO:0007669"/>
    <property type="project" value="InterPro"/>
</dbReference>
<name>A0A6A6MV76_HEVBR</name>
<dbReference type="InterPro" id="IPR005150">
    <property type="entry name" value="Cellulose_synth"/>
</dbReference>
<evidence type="ECO:0000256" key="6">
    <source>
        <dbReference type="ARBA" id="ARBA00023136"/>
    </source>
</evidence>
<comment type="subcellular location">
    <subcellularLocation>
        <location evidence="1">Endomembrane system</location>
    </subcellularLocation>
</comment>
<reference evidence="8 9" key="1">
    <citation type="journal article" date="2020" name="Mol. Plant">
        <title>The Chromosome-Based Rubber Tree Genome Provides New Insights into Spurge Genome Evolution and Rubber Biosynthesis.</title>
        <authorList>
            <person name="Liu J."/>
            <person name="Shi C."/>
            <person name="Shi C.C."/>
            <person name="Li W."/>
            <person name="Zhang Q.J."/>
            <person name="Zhang Y."/>
            <person name="Li K."/>
            <person name="Lu H.F."/>
            <person name="Shi C."/>
            <person name="Zhu S.T."/>
            <person name="Xiao Z.Y."/>
            <person name="Nan H."/>
            <person name="Yue Y."/>
            <person name="Zhu X.G."/>
            <person name="Wu Y."/>
            <person name="Hong X.N."/>
            <person name="Fan G.Y."/>
            <person name="Tong Y."/>
            <person name="Zhang D."/>
            <person name="Mao C.L."/>
            <person name="Liu Y.L."/>
            <person name="Hao S.J."/>
            <person name="Liu W.Q."/>
            <person name="Lv M.Q."/>
            <person name="Zhang H.B."/>
            <person name="Liu Y."/>
            <person name="Hu-Tang G.R."/>
            <person name="Wang J.P."/>
            <person name="Wang J.H."/>
            <person name="Sun Y.H."/>
            <person name="Ni S.B."/>
            <person name="Chen W.B."/>
            <person name="Zhang X.C."/>
            <person name="Jiao Y.N."/>
            <person name="Eichler E.E."/>
            <person name="Li G.H."/>
            <person name="Liu X."/>
            <person name="Gao L.Z."/>
        </authorList>
    </citation>
    <scope>NUCLEOTIDE SEQUENCE [LARGE SCALE GENOMIC DNA]</scope>
    <source>
        <strain evidence="9">cv. GT1</strain>
        <tissue evidence="8">Leaf</tissue>
    </source>
</reference>
<organism evidence="8 9">
    <name type="scientific">Hevea brasiliensis</name>
    <name type="common">Para rubber tree</name>
    <name type="synonym">Siphonia brasiliensis</name>
    <dbReference type="NCBI Taxonomy" id="3981"/>
    <lineage>
        <taxon>Eukaryota</taxon>
        <taxon>Viridiplantae</taxon>
        <taxon>Streptophyta</taxon>
        <taxon>Embryophyta</taxon>
        <taxon>Tracheophyta</taxon>
        <taxon>Spermatophyta</taxon>
        <taxon>Magnoliopsida</taxon>
        <taxon>eudicotyledons</taxon>
        <taxon>Gunneridae</taxon>
        <taxon>Pentapetalae</taxon>
        <taxon>rosids</taxon>
        <taxon>fabids</taxon>
        <taxon>Malpighiales</taxon>
        <taxon>Euphorbiaceae</taxon>
        <taxon>Crotonoideae</taxon>
        <taxon>Micrandreae</taxon>
        <taxon>Hevea</taxon>
    </lineage>
</organism>
<keyword evidence="7" id="KW-0961">Cell wall biogenesis/degradation</keyword>
<keyword evidence="6" id="KW-0472">Membrane</keyword>
<dbReference type="Proteomes" id="UP000467840">
    <property type="component" value="Chromosome 15"/>
</dbReference>
<dbReference type="Pfam" id="PF03552">
    <property type="entry name" value="Cellulose_synt"/>
    <property type="match status" value="1"/>
</dbReference>
<keyword evidence="9" id="KW-1185">Reference proteome</keyword>
<keyword evidence="5" id="KW-1133">Transmembrane helix</keyword>
<dbReference type="GO" id="GO:0016020">
    <property type="term" value="C:membrane"/>
    <property type="evidence" value="ECO:0007669"/>
    <property type="project" value="InterPro"/>
</dbReference>
<gene>
    <name evidence="8" type="ORF">GH714_041826</name>
</gene>
<keyword evidence="4" id="KW-0812">Transmembrane</keyword>
<evidence type="ECO:0000256" key="7">
    <source>
        <dbReference type="ARBA" id="ARBA00023316"/>
    </source>
</evidence>
<evidence type="ECO:0000256" key="1">
    <source>
        <dbReference type="ARBA" id="ARBA00004308"/>
    </source>
</evidence>
<evidence type="ECO:0000313" key="9">
    <source>
        <dbReference type="Proteomes" id="UP000467840"/>
    </source>
</evidence>
<dbReference type="GO" id="GO:0012505">
    <property type="term" value="C:endomembrane system"/>
    <property type="evidence" value="ECO:0007669"/>
    <property type="project" value="UniProtKB-SubCell"/>
</dbReference>
<keyword evidence="2" id="KW-0328">Glycosyltransferase</keyword>
<proteinExistence type="predicted"/>
<evidence type="ECO:0000256" key="3">
    <source>
        <dbReference type="ARBA" id="ARBA00022679"/>
    </source>
</evidence>
<dbReference type="GO" id="GO:0071555">
    <property type="term" value="P:cell wall organization"/>
    <property type="evidence" value="ECO:0007669"/>
    <property type="project" value="UniProtKB-KW"/>
</dbReference>
<protein>
    <submittedName>
        <fullName evidence="8">Uncharacterized protein</fullName>
    </submittedName>
</protein>
<evidence type="ECO:0000256" key="4">
    <source>
        <dbReference type="ARBA" id="ARBA00022692"/>
    </source>
</evidence>
<sequence length="101" mass="11139">MEDGFGLGYGTVFTGSSLKLPGGNRSPGQGQAFSEIRVSSKVTNGLIILNLDCDMYSNNLLSVQDALCFFMDEEKSHDIVFVQYPLHFENLTMNDIHSNSL</sequence>
<evidence type="ECO:0000256" key="5">
    <source>
        <dbReference type="ARBA" id="ARBA00022989"/>
    </source>
</evidence>
<keyword evidence="3" id="KW-0808">Transferase</keyword>
<dbReference type="PANTHER" id="PTHR13301">
    <property type="entry name" value="X-BOX TRANSCRIPTION FACTOR-RELATED"/>
    <property type="match status" value="1"/>
</dbReference>
<accession>A0A6A6MV76</accession>
<evidence type="ECO:0000313" key="8">
    <source>
        <dbReference type="EMBL" id="KAF2316485.1"/>
    </source>
</evidence>